<proteinExistence type="predicted"/>
<dbReference type="AlphaFoldDB" id="A0A919BIA0"/>
<evidence type="ECO:0000313" key="3">
    <source>
        <dbReference type="Proteomes" id="UP000632849"/>
    </source>
</evidence>
<organism evidence="2 3">
    <name type="scientific">Streptomyces filamentosus</name>
    <name type="common">Streptomyces roseosporus</name>
    <dbReference type="NCBI Taxonomy" id="67294"/>
    <lineage>
        <taxon>Bacteria</taxon>
        <taxon>Bacillati</taxon>
        <taxon>Actinomycetota</taxon>
        <taxon>Actinomycetes</taxon>
        <taxon>Kitasatosporales</taxon>
        <taxon>Streptomycetaceae</taxon>
        <taxon>Streptomyces</taxon>
    </lineage>
</organism>
<sequence>MHTPSGTSLPAVPAALAPVLPSRYDREPLPAPGAGVRITPDALPGLEFVSAVDEGSVWLHDALLGPHSADIVRYLGLARSTGGPVLDLGSGAGRLAVPFARHGFAVKAVDRDASALERLDAWARRIGPHVAGLVGTQRAELDDLRLDGSYRLALLAGAMVSAVPPARRPGLLREVAGRLESGGALALDYTAHLLPGLIAEPRRTWAFQVPRFDGIDEWVVARQVFDLASMSERITYCTARTGKVSSERAVLTTDKWIVDQDRLAAELHAAGLRVEGRRRQRIDDRTESVLLVCRPDD</sequence>
<dbReference type="Gene3D" id="3.40.50.150">
    <property type="entry name" value="Vaccinia Virus protein VP39"/>
    <property type="match status" value="1"/>
</dbReference>
<name>A0A919BIA0_STRFL</name>
<dbReference type="InterPro" id="IPR041698">
    <property type="entry name" value="Methyltransf_25"/>
</dbReference>
<comment type="caution">
    <text evidence="2">The sequence shown here is derived from an EMBL/GenBank/DDBJ whole genome shotgun (WGS) entry which is preliminary data.</text>
</comment>
<reference evidence="2" key="1">
    <citation type="journal article" date="2014" name="Int. J. Syst. Evol. Microbiol.">
        <title>Complete genome sequence of Corynebacterium casei LMG S-19264T (=DSM 44701T), isolated from a smear-ripened cheese.</title>
        <authorList>
            <consortium name="US DOE Joint Genome Institute (JGI-PGF)"/>
            <person name="Walter F."/>
            <person name="Albersmeier A."/>
            <person name="Kalinowski J."/>
            <person name="Ruckert C."/>
        </authorList>
    </citation>
    <scope>NUCLEOTIDE SEQUENCE</scope>
    <source>
        <strain evidence="2">JCM 4122</strain>
    </source>
</reference>
<accession>A0A919BIA0</accession>
<keyword evidence="3" id="KW-1185">Reference proteome</keyword>
<reference evidence="2" key="2">
    <citation type="submission" date="2020-09" db="EMBL/GenBank/DDBJ databases">
        <authorList>
            <person name="Sun Q."/>
            <person name="Ohkuma M."/>
        </authorList>
    </citation>
    <scope>NUCLEOTIDE SEQUENCE</scope>
    <source>
        <strain evidence="2">JCM 4122</strain>
    </source>
</reference>
<dbReference type="CDD" id="cd02440">
    <property type="entry name" value="AdoMet_MTases"/>
    <property type="match status" value="1"/>
</dbReference>
<evidence type="ECO:0000259" key="1">
    <source>
        <dbReference type="Pfam" id="PF13649"/>
    </source>
</evidence>
<dbReference type="RefSeq" id="WP_190041326.1">
    <property type="nucleotide sequence ID" value="NZ_BNBE01000001.1"/>
</dbReference>
<gene>
    <name evidence="2" type="ORF">GCM10017667_20360</name>
</gene>
<dbReference type="SUPFAM" id="SSF53335">
    <property type="entry name" value="S-adenosyl-L-methionine-dependent methyltransferases"/>
    <property type="match status" value="1"/>
</dbReference>
<dbReference type="EMBL" id="BNBE01000001">
    <property type="protein sequence ID" value="GHF91058.1"/>
    <property type="molecule type" value="Genomic_DNA"/>
</dbReference>
<dbReference type="Pfam" id="PF13649">
    <property type="entry name" value="Methyltransf_25"/>
    <property type="match status" value="1"/>
</dbReference>
<dbReference type="Proteomes" id="UP000632849">
    <property type="component" value="Unassembled WGS sequence"/>
</dbReference>
<feature type="domain" description="Methyltransferase" evidence="1">
    <location>
        <begin position="85"/>
        <end position="183"/>
    </location>
</feature>
<dbReference type="InterPro" id="IPR029063">
    <property type="entry name" value="SAM-dependent_MTases_sf"/>
</dbReference>
<protein>
    <recommendedName>
        <fullName evidence="1">Methyltransferase domain-containing protein</fullName>
    </recommendedName>
</protein>
<dbReference type="GO" id="GO:0008168">
    <property type="term" value="F:methyltransferase activity"/>
    <property type="evidence" value="ECO:0007669"/>
    <property type="project" value="UniProtKB-ARBA"/>
</dbReference>
<evidence type="ECO:0000313" key="2">
    <source>
        <dbReference type="EMBL" id="GHF91058.1"/>
    </source>
</evidence>